<dbReference type="GO" id="GO:0006166">
    <property type="term" value="P:purine ribonucleoside salvage"/>
    <property type="evidence" value="ECO:0007669"/>
    <property type="project" value="UniProtKB-KW"/>
</dbReference>
<dbReference type="EMBL" id="CAJOBJ010002521">
    <property type="protein sequence ID" value="CAF3929178.1"/>
    <property type="molecule type" value="Genomic_DNA"/>
</dbReference>
<evidence type="ECO:0000256" key="1">
    <source>
        <dbReference type="ARBA" id="ARBA00004801"/>
    </source>
</evidence>
<protein>
    <recommendedName>
        <fullName evidence="3 9">Adenosine kinase</fullName>
        <shortName evidence="9">AK</shortName>
        <ecNumber evidence="3 9">2.7.1.20</ecNumber>
    </recommendedName>
    <alternativeName>
        <fullName evidence="9">Adenosine 5'-phosphotransferase</fullName>
    </alternativeName>
</protein>
<dbReference type="EC" id="2.7.1.20" evidence="3 9"/>
<evidence type="ECO:0000313" key="14">
    <source>
        <dbReference type="EMBL" id="CAF4073989.1"/>
    </source>
</evidence>
<dbReference type="PANTHER" id="PTHR45769">
    <property type="entry name" value="ADENOSINE KINASE"/>
    <property type="match status" value="1"/>
</dbReference>
<comment type="subunit">
    <text evidence="9">Monomer.</text>
</comment>
<comment type="cofactor">
    <cofactor evidence="9">
        <name>Mg(2+)</name>
        <dbReference type="ChEBI" id="CHEBI:18420"/>
    </cofactor>
    <text evidence="9">Binds 3 Mg(2+) ions per subunit.</text>
</comment>
<dbReference type="Gene3D" id="3.30.1110.10">
    <property type="match status" value="1"/>
</dbReference>
<comment type="catalytic activity">
    <reaction evidence="9">
        <text>adenosine + ATP = AMP + ADP + H(+)</text>
        <dbReference type="Rhea" id="RHEA:20824"/>
        <dbReference type="ChEBI" id="CHEBI:15378"/>
        <dbReference type="ChEBI" id="CHEBI:16335"/>
        <dbReference type="ChEBI" id="CHEBI:30616"/>
        <dbReference type="ChEBI" id="CHEBI:456215"/>
        <dbReference type="ChEBI" id="CHEBI:456216"/>
        <dbReference type="EC" id="2.7.1.20"/>
    </reaction>
</comment>
<dbReference type="InterPro" id="IPR011611">
    <property type="entry name" value="PfkB_dom"/>
</dbReference>
<keyword evidence="6 9" id="KW-0547">Nucleotide-binding</keyword>
<dbReference type="PANTHER" id="PTHR45769:SF3">
    <property type="entry name" value="ADENOSINE KINASE"/>
    <property type="match status" value="1"/>
</dbReference>
<dbReference type="GO" id="GO:0005829">
    <property type="term" value="C:cytosol"/>
    <property type="evidence" value="ECO:0007669"/>
    <property type="project" value="TreeGrafter"/>
</dbReference>
<comment type="caution">
    <text evidence="14">The sequence shown here is derived from an EMBL/GenBank/DDBJ whole genome shotgun (WGS) entry which is preliminary data.</text>
</comment>
<sequence>MSTTTSLVSDLSNGTFFAIGNPLLDINAIVDSEFLEKYKLEANDAILATPEHEELFQEIKHHKQVQFFVGGSAQNMMRTIIWFLQKPKVAAYMGCVGNDASFDRLQELADSAGLITSYQIKSGFPTGKCAVLTTEHSRSMVASLGAAQHFTVDYLDIPENRLLFENAKIICCEAFFIQSSFDSLLELAEHAYEYQKIFCITLSSKHVVKKRNGNHLLTAWPYADYIFGYEEETKLFAKEHLHIQTDDLHAIITALLDIPKLNKSRPRIIIISRLLERTLVGKGTEITEYTWKWPPHIADTHGCGEAFVGGIALKAFHVCSGYLAYMALDKSIDESVKAGIYCAYECLQQTGCTFPDRVSYDPVTFWK</sequence>
<evidence type="ECO:0000256" key="8">
    <source>
        <dbReference type="ARBA" id="ARBA00022840"/>
    </source>
</evidence>
<dbReference type="Gene3D" id="3.40.1190.20">
    <property type="match status" value="1"/>
</dbReference>
<dbReference type="Pfam" id="PF00294">
    <property type="entry name" value="PfkB"/>
    <property type="match status" value="1"/>
</dbReference>
<keyword evidence="9" id="KW-0460">Magnesium</keyword>
<keyword evidence="9" id="KW-0539">Nucleus</keyword>
<feature type="domain" description="Carbohydrate kinase PfkB" evidence="10">
    <location>
        <begin position="43"/>
        <end position="355"/>
    </location>
</feature>
<dbReference type="CDD" id="cd01168">
    <property type="entry name" value="adenosine_kinase"/>
    <property type="match status" value="1"/>
</dbReference>
<evidence type="ECO:0000256" key="5">
    <source>
        <dbReference type="ARBA" id="ARBA00022726"/>
    </source>
</evidence>
<dbReference type="GO" id="GO:0006144">
    <property type="term" value="P:purine nucleobase metabolic process"/>
    <property type="evidence" value="ECO:0007669"/>
    <property type="project" value="TreeGrafter"/>
</dbReference>
<evidence type="ECO:0000256" key="7">
    <source>
        <dbReference type="ARBA" id="ARBA00022777"/>
    </source>
</evidence>
<keyword evidence="5 9" id="KW-0660">Purine salvage</keyword>
<evidence type="ECO:0000313" key="13">
    <source>
        <dbReference type="EMBL" id="CAF3957533.1"/>
    </source>
</evidence>
<dbReference type="InterPro" id="IPR001805">
    <property type="entry name" value="Adenokinase"/>
</dbReference>
<dbReference type="Proteomes" id="UP000681967">
    <property type="component" value="Unassembled WGS sequence"/>
</dbReference>
<dbReference type="UniPathway" id="UPA00588">
    <property type="reaction ID" value="UER00659"/>
</dbReference>
<dbReference type="EMBL" id="CAJOBH010003570">
    <property type="protein sequence ID" value="CAF3957533.1"/>
    <property type="molecule type" value="Genomic_DNA"/>
</dbReference>
<organism evidence="14 15">
    <name type="scientific">Rotaria magnacalcarata</name>
    <dbReference type="NCBI Taxonomy" id="392030"/>
    <lineage>
        <taxon>Eukaryota</taxon>
        <taxon>Metazoa</taxon>
        <taxon>Spiralia</taxon>
        <taxon>Gnathifera</taxon>
        <taxon>Rotifera</taxon>
        <taxon>Eurotatoria</taxon>
        <taxon>Bdelloidea</taxon>
        <taxon>Philodinida</taxon>
        <taxon>Philodinidae</taxon>
        <taxon>Rotaria</taxon>
    </lineage>
</organism>
<comment type="similarity">
    <text evidence="2 9">Belongs to the carbohydrate kinase PfkB family.</text>
</comment>
<dbReference type="GO" id="GO:0005634">
    <property type="term" value="C:nucleus"/>
    <property type="evidence" value="ECO:0007669"/>
    <property type="project" value="UniProtKB-SubCell"/>
</dbReference>
<dbReference type="GO" id="GO:0005524">
    <property type="term" value="F:ATP binding"/>
    <property type="evidence" value="ECO:0007669"/>
    <property type="project" value="UniProtKB-UniRule"/>
</dbReference>
<proteinExistence type="inferred from homology"/>
<evidence type="ECO:0000313" key="11">
    <source>
        <dbReference type="EMBL" id="CAF3929178.1"/>
    </source>
</evidence>
<dbReference type="Proteomes" id="UP000663842">
    <property type="component" value="Unassembled WGS sequence"/>
</dbReference>
<name>A0A819U410_9BILA</name>
<reference evidence="14" key="1">
    <citation type="submission" date="2021-02" db="EMBL/GenBank/DDBJ databases">
        <authorList>
            <person name="Nowell W R."/>
        </authorList>
    </citation>
    <scope>NUCLEOTIDE SEQUENCE</scope>
</reference>
<keyword evidence="8 9" id="KW-0067">ATP-binding</keyword>
<evidence type="ECO:0000259" key="10">
    <source>
        <dbReference type="Pfam" id="PF00294"/>
    </source>
</evidence>
<evidence type="ECO:0000256" key="6">
    <source>
        <dbReference type="ARBA" id="ARBA00022741"/>
    </source>
</evidence>
<evidence type="ECO:0000256" key="4">
    <source>
        <dbReference type="ARBA" id="ARBA00022679"/>
    </source>
</evidence>
<comment type="pathway">
    <text evidence="1 9">Purine metabolism; AMP biosynthesis via salvage pathway; AMP from adenosine: step 1/1.</text>
</comment>
<dbReference type="AlphaFoldDB" id="A0A819U410"/>
<evidence type="ECO:0000313" key="12">
    <source>
        <dbReference type="EMBL" id="CAF3933805.1"/>
    </source>
</evidence>
<gene>
    <name evidence="13" type="ORF">BYL167_LOCUS11363</name>
    <name evidence="11" type="ORF">GIL414_LOCUS7980</name>
    <name evidence="12" type="ORF">SMN809_LOCUS8340</name>
    <name evidence="14" type="ORF">UXM345_LOCUS20625</name>
</gene>
<dbReference type="GO" id="GO:0004001">
    <property type="term" value="F:adenosine kinase activity"/>
    <property type="evidence" value="ECO:0007669"/>
    <property type="project" value="UniProtKB-UniRule"/>
</dbReference>
<dbReference type="SUPFAM" id="SSF53613">
    <property type="entry name" value="Ribokinase-like"/>
    <property type="match status" value="1"/>
</dbReference>
<dbReference type="Proteomes" id="UP000681720">
    <property type="component" value="Unassembled WGS sequence"/>
</dbReference>
<dbReference type="GO" id="GO:0044209">
    <property type="term" value="P:AMP salvage"/>
    <property type="evidence" value="ECO:0007669"/>
    <property type="project" value="UniProtKB-UniRule"/>
</dbReference>
<dbReference type="PRINTS" id="PR00989">
    <property type="entry name" value="ADENOKINASE"/>
</dbReference>
<dbReference type="EMBL" id="CAJOBI010002550">
    <property type="protein sequence ID" value="CAF3933805.1"/>
    <property type="molecule type" value="Genomic_DNA"/>
</dbReference>
<dbReference type="EMBL" id="CAJOBF010003100">
    <property type="protein sequence ID" value="CAF4073989.1"/>
    <property type="molecule type" value="Genomic_DNA"/>
</dbReference>
<evidence type="ECO:0000256" key="9">
    <source>
        <dbReference type="RuleBase" id="RU368116"/>
    </source>
</evidence>
<evidence type="ECO:0000256" key="2">
    <source>
        <dbReference type="ARBA" id="ARBA00010688"/>
    </source>
</evidence>
<comment type="function">
    <text evidence="9">ATP dependent phosphorylation of adenosine and other related nucleoside analogs to monophosphate derivatives.</text>
</comment>
<accession>A0A819U410</accession>
<evidence type="ECO:0000313" key="15">
    <source>
        <dbReference type="Proteomes" id="UP000663842"/>
    </source>
</evidence>
<comment type="subcellular location">
    <subcellularLocation>
        <location evidence="9">Nucleus</location>
    </subcellularLocation>
</comment>
<evidence type="ECO:0000256" key="3">
    <source>
        <dbReference type="ARBA" id="ARBA00012119"/>
    </source>
</evidence>
<dbReference type="Proteomes" id="UP000676336">
    <property type="component" value="Unassembled WGS sequence"/>
</dbReference>
<keyword evidence="7 9" id="KW-0418">Kinase</keyword>
<dbReference type="InterPro" id="IPR029056">
    <property type="entry name" value="Ribokinase-like"/>
</dbReference>
<keyword evidence="4 9" id="KW-0808">Transferase</keyword>